<dbReference type="InterPro" id="IPR013113">
    <property type="entry name" value="SIP_FAD-bd"/>
</dbReference>
<proteinExistence type="predicted"/>
<dbReference type="PROSITE" id="PS51384">
    <property type="entry name" value="FAD_FR"/>
    <property type="match status" value="1"/>
</dbReference>
<sequence>MLAQDVLPWTLFGARAAVIREVSPHLVRVTFVSADSGEDTLVDFADAGADTRVKLLLPPAVGGLDRIVPGGDWYQQWRELPDHRRPAMRTYTVRAVRPATVDRRAEVDVDLVLHGVVGPASAWATALLAGERGTGPEMDREVLLCGPNAAHGGPYGGREWLAPSPARDLLLVGDETALPAIAAILEELPADATGTALIEIPSAVDELDLRTPAEFSVRWLPRDEVPEVGQGGLMLRAALGWVPCDAAAAEAFVAQDIPADELLWEVPGPDDVVGSVAQPGIRAWVAGEAGAVREIRRHLVGACALSRREVAFMGYWRMGTSEAN</sequence>
<organism evidence="2">
    <name type="scientific">Nakamurella sp. A5-74</name>
    <dbReference type="NCBI Taxonomy" id="3158264"/>
    <lineage>
        <taxon>Bacteria</taxon>
        <taxon>Bacillati</taxon>
        <taxon>Actinomycetota</taxon>
        <taxon>Actinomycetes</taxon>
        <taxon>Nakamurellales</taxon>
        <taxon>Nakamurellaceae</taxon>
        <taxon>Nakamurella</taxon>
    </lineage>
</organism>
<protein>
    <submittedName>
        <fullName evidence="2">Siderophore-interacting protein</fullName>
    </submittedName>
</protein>
<dbReference type="Gene3D" id="3.40.50.80">
    <property type="entry name" value="Nucleotide-binding domain of ferredoxin-NADP reductase (FNR) module"/>
    <property type="match status" value="1"/>
</dbReference>
<dbReference type="EMBL" id="CP159218">
    <property type="protein sequence ID" value="XCG63722.1"/>
    <property type="molecule type" value="Genomic_DNA"/>
</dbReference>
<dbReference type="InterPro" id="IPR039374">
    <property type="entry name" value="SIP_fam"/>
</dbReference>
<dbReference type="PANTHER" id="PTHR30157">
    <property type="entry name" value="FERRIC REDUCTASE, NADPH-DEPENDENT"/>
    <property type="match status" value="1"/>
</dbReference>
<dbReference type="InterPro" id="IPR017927">
    <property type="entry name" value="FAD-bd_FR_type"/>
</dbReference>
<dbReference type="InterPro" id="IPR039261">
    <property type="entry name" value="FNR_nucleotide-bd"/>
</dbReference>
<reference evidence="2" key="1">
    <citation type="submission" date="2024-05" db="EMBL/GenBank/DDBJ databases">
        <authorList>
            <person name="Cai S.Y."/>
            <person name="Jin L.M."/>
            <person name="Li H.R."/>
        </authorList>
    </citation>
    <scope>NUCLEOTIDE SEQUENCE</scope>
    <source>
        <strain evidence="2">A5-74</strain>
    </source>
</reference>
<gene>
    <name evidence="2" type="ORF">ABLG96_21485</name>
</gene>
<dbReference type="GO" id="GO:0016491">
    <property type="term" value="F:oxidoreductase activity"/>
    <property type="evidence" value="ECO:0007669"/>
    <property type="project" value="InterPro"/>
</dbReference>
<evidence type="ECO:0000313" key="2">
    <source>
        <dbReference type="EMBL" id="XCG63722.1"/>
    </source>
</evidence>
<accession>A0AAU8DQU3</accession>
<dbReference type="CDD" id="cd06193">
    <property type="entry name" value="siderophore_interacting"/>
    <property type="match status" value="1"/>
</dbReference>
<dbReference type="Gene3D" id="2.40.30.10">
    <property type="entry name" value="Translation factors"/>
    <property type="match status" value="1"/>
</dbReference>
<dbReference type="Pfam" id="PF04954">
    <property type="entry name" value="SIP"/>
    <property type="match status" value="1"/>
</dbReference>
<name>A0AAU8DQU3_9ACTN</name>
<dbReference type="RefSeq" id="WP_353649337.1">
    <property type="nucleotide sequence ID" value="NZ_CP159218.1"/>
</dbReference>
<dbReference type="InterPro" id="IPR007037">
    <property type="entry name" value="SIP_rossman_dom"/>
</dbReference>
<evidence type="ECO:0000259" key="1">
    <source>
        <dbReference type="PROSITE" id="PS51384"/>
    </source>
</evidence>
<dbReference type="AlphaFoldDB" id="A0AAU8DQU3"/>
<feature type="domain" description="FAD-binding FR-type" evidence="1">
    <location>
        <begin position="9"/>
        <end position="161"/>
    </location>
</feature>
<dbReference type="PANTHER" id="PTHR30157:SF0">
    <property type="entry name" value="NADPH-DEPENDENT FERRIC-CHELATE REDUCTASE"/>
    <property type="match status" value="1"/>
</dbReference>
<dbReference type="Pfam" id="PF08021">
    <property type="entry name" value="FAD_binding_9"/>
    <property type="match status" value="1"/>
</dbReference>